<feature type="signal peptide" evidence="1">
    <location>
        <begin position="1"/>
        <end position="21"/>
    </location>
</feature>
<evidence type="ECO:0000313" key="3">
    <source>
        <dbReference type="EMBL" id="KAJ6638108.1"/>
    </source>
</evidence>
<reference evidence="3" key="1">
    <citation type="submission" date="2022-07" db="EMBL/GenBank/DDBJ databases">
        <authorList>
            <person name="Trinca V."/>
            <person name="Uliana J.V.C."/>
            <person name="Torres T.T."/>
            <person name="Ward R.J."/>
            <person name="Monesi N."/>
        </authorList>
    </citation>
    <scope>NUCLEOTIDE SEQUENCE</scope>
    <source>
        <strain evidence="3">HSMRA1968</strain>
        <tissue evidence="3">Whole embryos</tissue>
    </source>
</reference>
<organism evidence="3 4">
    <name type="scientific">Pseudolycoriella hygida</name>
    <dbReference type="NCBI Taxonomy" id="35572"/>
    <lineage>
        <taxon>Eukaryota</taxon>
        <taxon>Metazoa</taxon>
        <taxon>Ecdysozoa</taxon>
        <taxon>Arthropoda</taxon>
        <taxon>Hexapoda</taxon>
        <taxon>Insecta</taxon>
        <taxon>Pterygota</taxon>
        <taxon>Neoptera</taxon>
        <taxon>Endopterygota</taxon>
        <taxon>Diptera</taxon>
        <taxon>Nematocera</taxon>
        <taxon>Sciaroidea</taxon>
        <taxon>Sciaridae</taxon>
        <taxon>Pseudolycoriella</taxon>
    </lineage>
</organism>
<keyword evidence="1" id="KW-0732">Signal</keyword>
<accession>A0A9Q0MUC5</accession>
<dbReference type="PROSITE" id="PS50041">
    <property type="entry name" value="C_TYPE_LECTIN_2"/>
    <property type="match status" value="1"/>
</dbReference>
<evidence type="ECO:0000256" key="1">
    <source>
        <dbReference type="SAM" id="SignalP"/>
    </source>
</evidence>
<dbReference type="SUPFAM" id="SSF56436">
    <property type="entry name" value="C-type lectin-like"/>
    <property type="match status" value="1"/>
</dbReference>
<dbReference type="Gene3D" id="3.10.100.10">
    <property type="entry name" value="Mannose-Binding Protein A, subunit A"/>
    <property type="match status" value="1"/>
</dbReference>
<dbReference type="CDD" id="cd00037">
    <property type="entry name" value="CLECT"/>
    <property type="match status" value="1"/>
</dbReference>
<dbReference type="EMBL" id="WJQU01000003">
    <property type="protein sequence ID" value="KAJ6638108.1"/>
    <property type="molecule type" value="Genomic_DNA"/>
</dbReference>
<name>A0A9Q0MUC5_9DIPT</name>
<evidence type="ECO:0000313" key="4">
    <source>
        <dbReference type="Proteomes" id="UP001151699"/>
    </source>
</evidence>
<sequence length="169" mass="19131">MFRVSLFICIMFSFSMSEAYCAGLPHNKQLESETLSLTYLGNVGNKQFFVADDLESWQEATSTCFRSGLRLVQIKSEEEYNFAKEKLIAHGPFWLGARDIARASMFRWSGLNAPIDLEDPDTFIEDYIYYYNYIEQGPLALQMNYAVGGAVFAAHSFGKTAKAFCQCGE</sequence>
<dbReference type="InterPro" id="IPR016187">
    <property type="entry name" value="CTDL_fold"/>
</dbReference>
<proteinExistence type="predicted"/>
<dbReference type="Proteomes" id="UP001151699">
    <property type="component" value="Chromosome X"/>
</dbReference>
<feature type="chain" id="PRO_5040409340" description="C-type lectin domain-containing protein" evidence="1">
    <location>
        <begin position="22"/>
        <end position="169"/>
    </location>
</feature>
<dbReference type="AlphaFoldDB" id="A0A9Q0MUC5"/>
<feature type="domain" description="C-type lectin" evidence="2">
    <location>
        <begin position="43"/>
        <end position="119"/>
    </location>
</feature>
<dbReference type="InterPro" id="IPR001304">
    <property type="entry name" value="C-type_lectin-like"/>
</dbReference>
<dbReference type="OrthoDB" id="9896688at2759"/>
<keyword evidence="4" id="KW-1185">Reference proteome</keyword>
<comment type="caution">
    <text evidence="3">The sequence shown here is derived from an EMBL/GenBank/DDBJ whole genome shotgun (WGS) entry which is preliminary data.</text>
</comment>
<gene>
    <name evidence="3" type="ORF">Bhyg_10841</name>
</gene>
<dbReference type="Pfam" id="PF00059">
    <property type="entry name" value="Lectin_C"/>
    <property type="match status" value="1"/>
</dbReference>
<protein>
    <recommendedName>
        <fullName evidence="2">C-type lectin domain-containing protein</fullName>
    </recommendedName>
</protein>
<evidence type="ECO:0000259" key="2">
    <source>
        <dbReference type="PROSITE" id="PS50041"/>
    </source>
</evidence>
<dbReference type="InterPro" id="IPR016186">
    <property type="entry name" value="C-type_lectin-like/link_sf"/>
</dbReference>